<evidence type="ECO:0000256" key="1">
    <source>
        <dbReference type="ARBA" id="ARBA00006271"/>
    </source>
</evidence>
<feature type="region of interest" description="Disordered" evidence="5">
    <location>
        <begin position="737"/>
        <end position="762"/>
    </location>
</feature>
<dbReference type="GO" id="GO:0030983">
    <property type="term" value="F:mismatched DNA binding"/>
    <property type="evidence" value="ECO:0007669"/>
    <property type="project" value="InterPro"/>
</dbReference>
<feature type="region of interest" description="Disordered" evidence="5">
    <location>
        <begin position="818"/>
        <end position="843"/>
    </location>
</feature>
<dbReference type="VEuPathDB" id="VectorBase:AMEC015223"/>
<dbReference type="GO" id="GO:0051026">
    <property type="term" value="P:chiasma assembly"/>
    <property type="evidence" value="ECO:0007669"/>
    <property type="project" value="TreeGrafter"/>
</dbReference>
<dbReference type="InterPro" id="IPR045076">
    <property type="entry name" value="MutS"/>
</dbReference>
<dbReference type="PANTHER" id="PTHR11361">
    <property type="entry name" value="DNA MISMATCH REPAIR PROTEIN MUTS FAMILY MEMBER"/>
    <property type="match status" value="1"/>
</dbReference>
<keyword evidence="4" id="KW-0238">DNA-binding</keyword>
<feature type="domain" description="DNA mismatch repair proteins mutS family" evidence="6">
    <location>
        <begin position="672"/>
        <end position="688"/>
    </location>
</feature>
<dbReference type="InterPro" id="IPR000432">
    <property type="entry name" value="DNA_mismatch_repair_MutS_C"/>
</dbReference>
<dbReference type="SUPFAM" id="SSF52540">
    <property type="entry name" value="P-loop containing nucleoside triphosphate hydrolases"/>
    <property type="match status" value="1"/>
</dbReference>
<dbReference type="Pfam" id="PF00488">
    <property type="entry name" value="MutS_V"/>
    <property type="match status" value="1"/>
</dbReference>
<name>A0A182U7C0_9DIPT</name>
<comment type="similarity">
    <text evidence="1">Belongs to the DNA mismatch repair MutS family.</text>
</comment>
<dbReference type="Gene3D" id="1.10.1420.10">
    <property type="match status" value="1"/>
</dbReference>
<evidence type="ECO:0000256" key="3">
    <source>
        <dbReference type="ARBA" id="ARBA00022840"/>
    </source>
</evidence>
<dbReference type="AlphaFoldDB" id="A0A182U7C0"/>
<dbReference type="Gene3D" id="3.40.50.300">
    <property type="entry name" value="P-loop containing nucleotide triphosphate hydrolases"/>
    <property type="match status" value="1"/>
</dbReference>
<dbReference type="Pfam" id="PF05192">
    <property type="entry name" value="MutS_III"/>
    <property type="match status" value="1"/>
</dbReference>
<keyword evidence="2" id="KW-0547">Nucleotide-binding</keyword>
<keyword evidence="8" id="KW-1185">Reference proteome</keyword>
<dbReference type="InterPro" id="IPR036187">
    <property type="entry name" value="DNA_mismatch_repair_MutS_sf"/>
</dbReference>
<dbReference type="GO" id="GO:0140664">
    <property type="term" value="F:ATP-dependent DNA damage sensor activity"/>
    <property type="evidence" value="ECO:0007669"/>
    <property type="project" value="InterPro"/>
</dbReference>
<dbReference type="GO" id="GO:0005634">
    <property type="term" value="C:nucleus"/>
    <property type="evidence" value="ECO:0007669"/>
    <property type="project" value="TreeGrafter"/>
</dbReference>
<protein>
    <recommendedName>
        <fullName evidence="6">DNA mismatch repair proteins mutS family domain-containing protein</fullName>
    </recommendedName>
</protein>
<dbReference type="PROSITE" id="PS00486">
    <property type="entry name" value="DNA_MISMATCH_REPAIR_2"/>
    <property type="match status" value="1"/>
</dbReference>
<dbReference type="SMART" id="SM00534">
    <property type="entry name" value="MUTSac"/>
    <property type="match status" value="1"/>
</dbReference>
<evidence type="ECO:0000256" key="4">
    <source>
        <dbReference type="ARBA" id="ARBA00023125"/>
    </source>
</evidence>
<organism evidence="7 8">
    <name type="scientific">Anopheles melas</name>
    <dbReference type="NCBI Taxonomy" id="34690"/>
    <lineage>
        <taxon>Eukaryota</taxon>
        <taxon>Metazoa</taxon>
        <taxon>Ecdysozoa</taxon>
        <taxon>Arthropoda</taxon>
        <taxon>Hexapoda</taxon>
        <taxon>Insecta</taxon>
        <taxon>Pterygota</taxon>
        <taxon>Neoptera</taxon>
        <taxon>Endopterygota</taxon>
        <taxon>Diptera</taxon>
        <taxon>Nematocera</taxon>
        <taxon>Culicoidea</taxon>
        <taxon>Culicidae</taxon>
        <taxon>Anophelinae</taxon>
        <taxon>Anopheles</taxon>
    </lineage>
</organism>
<proteinExistence type="inferred from homology"/>
<dbReference type="PANTHER" id="PTHR11361:SF20">
    <property type="entry name" value="MUTS PROTEIN HOMOLOG 5"/>
    <property type="match status" value="1"/>
</dbReference>
<dbReference type="InterPro" id="IPR027417">
    <property type="entry name" value="P-loop_NTPase"/>
</dbReference>
<evidence type="ECO:0000256" key="5">
    <source>
        <dbReference type="SAM" id="MobiDB-lite"/>
    </source>
</evidence>
<sequence length="843" mass="94049">MASQEDSAVNQAGKILSVCWNAGALAASYYDIDQLELYAVQQAIEPRPQYVLLRDLVQRYRPLYYVITGPACFLEDCREVLGVPTAVANQPAPSDLVDQSGGNASQPSNVKIVEYTAQSQAQARGRLLAHKLAGMPPESSERECRTFLESIVPFEQELLVTSVGNLLLLLDTVGDTLSPAQLVTRINLVTPSTQLVIDGLTYEALQIFDASRHPSGFKCGTDTRGLSVYSLFNRCSSKNGEEWLSRLMTQPIRDRAELQHRHDTVQWLLANVRYANQFDQCLKHLTNVGLLYRKLLQGTARNVDWKMLKKNLYYLYSLCKLCALTLEDAQVAGTVVQQLGQYTRIPTNALKHVLYTIDKCLDLEKGDEENKVTIRAGLDPAVDRLREQYDGLREVVLESSRLGLETLQLDMANICVTYLPSFGFVISTQVDEQLQRSGIFQHESFDLVFQADNTAYFQISLCKELNDEFGQMVASMIEHELAVQTRLTTFVGTKFPEVMGVFKLAGKLDALLSFATVAKMHRYVRPLVCDDAKVLQIQGGRHVVLEHRRTYRANDTCVGETNHHLVNVIAADTRTHSAERGTRWVRETNHHLVNVIAADTSVGKTTYLKEVAIICYLAHVGSFVPAAYAKIPLLDSIYTRLDHPESIFSGRSSFMSELYQMASLLQNATASSLVLIDEFGKGTNYLEGKSLLIASIEHLLKRGHSAPITFVTTKFTGIERFLPTVHRNLLVRVHRTPTVRQSRSSTRTSDTLDVTSDDPADPTERLKATYQLAFRAVAFAVMKYHQAAGGQAPATESIRALMESTPITRVPEQCLEISHPPPSRAVQQQHNRHANDDVTGDST</sequence>
<evidence type="ECO:0000259" key="6">
    <source>
        <dbReference type="PROSITE" id="PS00486"/>
    </source>
</evidence>
<evidence type="ECO:0000256" key="2">
    <source>
        <dbReference type="ARBA" id="ARBA00022741"/>
    </source>
</evidence>
<evidence type="ECO:0000313" key="7">
    <source>
        <dbReference type="EnsemblMetazoa" id="AMEC015223-PA"/>
    </source>
</evidence>
<dbReference type="EnsemblMetazoa" id="AMEC015223-RA">
    <property type="protein sequence ID" value="AMEC015223-PA"/>
    <property type="gene ID" value="AMEC015223"/>
</dbReference>
<reference evidence="8" key="1">
    <citation type="submission" date="2014-01" db="EMBL/GenBank/DDBJ databases">
        <title>The Genome Sequence of Anopheles melas CM1001059_A (V2).</title>
        <authorList>
            <consortium name="The Broad Institute Genomics Platform"/>
            <person name="Neafsey D.E."/>
            <person name="Besansky N."/>
            <person name="Howell P."/>
            <person name="Walton C."/>
            <person name="Young S.K."/>
            <person name="Zeng Q."/>
            <person name="Gargeya S."/>
            <person name="Fitzgerald M."/>
            <person name="Haas B."/>
            <person name="Abouelleil A."/>
            <person name="Allen A.W."/>
            <person name="Alvarado L."/>
            <person name="Arachchi H.M."/>
            <person name="Berlin A.M."/>
            <person name="Chapman S.B."/>
            <person name="Gainer-Dewar J."/>
            <person name="Goldberg J."/>
            <person name="Griggs A."/>
            <person name="Gujja S."/>
            <person name="Hansen M."/>
            <person name="Howarth C."/>
            <person name="Imamovic A."/>
            <person name="Ireland A."/>
            <person name="Larimer J."/>
            <person name="McCowan C."/>
            <person name="Murphy C."/>
            <person name="Pearson M."/>
            <person name="Poon T.W."/>
            <person name="Priest M."/>
            <person name="Roberts A."/>
            <person name="Saif S."/>
            <person name="Shea T."/>
            <person name="Sisk P."/>
            <person name="Sykes S."/>
            <person name="Wortman J."/>
            <person name="Nusbaum C."/>
            <person name="Birren B."/>
        </authorList>
    </citation>
    <scope>NUCLEOTIDE SEQUENCE [LARGE SCALE GENOMIC DNA]</scope>
    <source>
        <strain evidence="8">CM1001059</strain>
    </source>
</reference>
<dbReference type="Proteomes" id="UP000075902">
    <property type="component" value="Unassembled WGS sequence"/>
</dbReference>
<accession>A0A182U7C0</accession>
<dbReference type="GO" id="GO:0005524">
    <property type="term" value="F:ATP binding"/>
    <property type="evidence" value="ECO:0007669"/>
    <property type="project" value="UniProtKB-KW"/>
</dbReference>
<evidence type="ECO:0000313" key="8">
    <source>
        <dbReference type="Proteomes" id="UP000075902"/>
    </source>
</evidence>
<reference evidence="7" key="2">
    <citation type="submission" date="2020-05" db="UniProtKB">
        <authorList>
            <consortium name="EnsemblMetazoa"/>
        </authorList>
    </citation>
    <scope>IDENTIFICATION</scope>
    <source>
        <strain evidence="7">CM1001059</strain>
    </source>
</reference>
<dbReference type="SUPFAM" id="SSF48334">
    <property type="entry name" value="DNA repair protein MutS, domain III"/>
    <property type="match status" value="1"/>
</dbReference>
<dbReference type="SMART" id="SM00533">
    <property type="entry name" value="MUTSd"/>
    <property type="match status" value="1"/>
</dbReference>
<keyword evidence="3" id="KW-0067">ATP-binding</keyword>
<feature type="compositionally biased region" description="Low complexity" evidence="5">
    <location>
        <begin position="738"/>
        <end position="754"/>
    </location>
</feature>
<dbReference type="STRING" id="34690.A0A182U7C0"/>
<dbReference type="InterPro" id="IPR007696">
    <property type="entry name" value="DNA_mismatch_repair_MutS_core"/>
</dbReference>
<dbReference type="FunFam" id="1.10.1420.10:FF:000122">
    <property type="entry name" value="AGAP002642-PA"/>
    <property type="match status" value="1"/>
</dbReference>
<dbReference type="GO" id="GO:0006298">
    <property type="term" value="P:mismatch repair"/>
    <property type="evidence" value="ECO:0007669"/>
    <property type="project" value="InterPro"/>
</dbReference>